<dbReference type="GO" id="GO:0016874">
    <property type="term" value="F:ligase activity"/>
    <property type="evidence" value="ECO:0007669"/>
    <property type="project" value="UniProtKB-KW"/>
</dbReference>
<name>A0A3P8KV89_TSUPA</name>
<proteinExistence type="predicted"/>
<accession>A0A3P8KV89</accession>
<organism evidence="2 3">
    <name type="scientific">Tsukamurella paurometabola</name>
    <name type="common">Corynebacterium paurometabolum</name>
    <dbReference type="NCBI Taxonomy" id="2061"/>
    <lineage>
        <taxon>Bacteria</taxon>
        <taxon>Bacillati</taxon>
        <taxon>Actinomycetota</taxon>
        <taxon>Actinomycetes</taxon>
        <taxon>Mycobacteriales</taxon>
        <taxon>Tsukamurellaceae</taxon>
        <taxon>Tsukamurella</taxon>
    </lineage>
</organism>
<feature type="domain" description="Amidase" evidence="1">
    <location>
        <begin position="25"/>
        <end position="440"/>
    </location>
</feature>
<evidence type="ECO:0000313" key="3">
    <source>
        <dbReference type="Proteomes" id="UP000271626"/>
    </source>
</evidence>
<dbReference type="OrthoDB" id="182039at2"/>
<dbReference type="RefSeq" id="WP_126198225.1">
    <property type="nucleotide sequence ID" value="NZ_CP085954.1"/>
</dbReference>
<dbReference type="InterPro" id="IPR000120">
    <property type="entry name" value="Amidase"/>
</dbReference>
<protein>
    <submittedName>
        <fullName evidence="2">Glutamyl-tRNA(Gln) amidotransferase subunit A</fullName>
        <ecNumber evidence="2">6.3.5.-</ecNumber>
    </submittedName>
</protein>
<dbReference type="PANTHER" id="PTHR11895:SF173">
    <property type="entry name" value="GLUTAMYL-TRNA AMIDOTRANSFERASE SUBUNIT A"/>
    <property type="match status" value="1"/>
</dbReference>
<dbReference type="GO" id="GO:0016740">
    <property type="term" value="F:transferase activity"/>
    <property type="evidence" value="ECO:0007669"/>
    <property type="project" value="UniProtKB-KW"/>
</dbReference>
<dbReference type="Pfam" id="PF01425">
    <property type="entry name" value="Amidase"/>
    <property type="match status" value="1"/>
</dbReference>
<sequence length="467" mass="48674">MTEFLDLPAAEIRSRLRTGDLTPVDLLDATLHRIDERNPAINAIAHRDDRAARAAAEASASRWVAGAPLSDLDGLPVTIKDSINAVGTPWRHGSAAHTDVPDTTVDTPPAARLKEAGAVIVAKTTMPDFGMMAAGVSSLYGVVRNPWDTSRNTGGSSAGAGAALAAGIGFGAVGTDIAGSVRLPAGHCGVVALKPTQGRIPHLPASTTRSPGPMARTVDEAIDLYRVIARFDPRDALALGPDSPDGLDAELTPAGLRIGMLTEVDPRFPLDPRVREILQSAADALASGGADVRVLTAPFGVEPSDALDRVFQVRARTEWEGIVPEKRELVHPAVAGWAAAAAGYSAADHARDLGIVDGAQAAMQAATAQFDFVLAPVIPEPGFAAESAGIDAAHPLAHCTFTAWFNQTGQPASSVPFGLIDGCPVGLQITGPRLSDQRVLRLTRWLESRRPVPLGRPPLFATAGGTR</sequence>
<dbReference type="EMBL" id="LR131273">
    <property type="protein sequence ID" value="VDR41087.1"/>
    <property type="molecule type" value="Genomic_DNA"/>
</dbReference>
<reference evidence="2 3" key="1">
    <citation type="submission" date="2018-12" db="EMBL/GenBank/DDBJ databases">
        <authorList>
            <consortium name="Pathogen Informatics"/>
        </authorList>
    </citation>
    <scope>NUCLEOTIDE SEQUENCE [LARGE SCALE GENOMIC DNA]</scope>
    <source>
        <strain evidence="2 3">NCTC10741</strain>
    </source>
</reference>
<keyword evidence="2" id="KW-0808">Transferase</keyword>
<dbReference type="AlphaFoldDB" id="A0A3P8KV89"/>
<keyword evidence="2" id="KW-0436">Ligase</keyword>
<dbReference type="SUPFAM" id="SSF75304">
    <property type="entry name" value="Amidase signature (AS) enzymes"/>
    <property type="match status" value="1"/>
</dbReference>
<dbReference type="Proteomes" id="UP000271626">
    <property type="component" value="Chromosome"/>
</dbReference>
<dbReference type="InterPro" id="IPR023631">
    <property type="entry name" value="Amidase_dom"/>
</dbReference>
<evidence type="ECO:0000259" key="1">
    <source>
        <dbReference type="Pfam" id="PF01425"/>
    </source>
</evidence>
<gene>
    <name evidence="2" type="primary">gatA_2</name>
    <name evidence="2" type="ORF">NCTC10741_04257</name>
</gene>
<dbReference type="Gene3D" id="3.90.1300.10">
    <property type="entry name" value="Amidase signature (AS) domain"/>
    <property type="match status" value="1"/>
</dbReference>
<dbReference type="EC" id="6.3.5.-" evidence="2"/>
<dbReference type="InterPro" id="IPR036928">
    <property type="entry name" value="AS_sf"/>
</dbReference>
<evidence type="ECO:0000313" key="2">
    <source>
        <dbReference type="EMBL" id="VDR41087.1"/>
    </source>
</evidence>
<dbReference type="PANTHER" id="PTHR11895">
    <property type="entry name" value="TRANSAMIDASE"/>
    <property type="match status" value="1"/>
</dbReference>